<keyword evidence="4 7" id="KW-0812">Transmembrane</keyword>
<accession>A0A8J7Q6P7</accession>
<feature type="signal peptide" evidence="8">
    <location>
        <begin position="1"/>
        <end position="21"/>
    </location>
</feature>
<keyword evidence="6 7" id="KW-0472">Membrane</keyword>
<keyword evidence="11" id="KW-1185">Reference proteome</keyword>
<evidence type="ECO:0000256" key="3">
    <source>
        <dbReference type="ARBA" id="ARBA00022475"/>
    </source>
</evidence>
<comment type="subcellular location">
    <subcellularLocation>
        <location evidence="1 7">Cell membrane</location>
        <topology evidence="1 7">Multi-pass membrane protein</topology>
    </subcellularLocation>
</comment>
<dbReference type="PANTHER" id="PTHR43386:SF1">
    <property type="entry name" value="D,D-DIPEPTIDE TRANSPORT SYSTEM PERMEASE PROTEIN DDPC-RELATED"/>
    <property type="match status" value="1"/>
</dbReference>
<keyword evidence="3" id="KW-1003">Cell membrane</keyword>
<evidence type="ECO:0000256" key="6">
    <source>
        <dbReference type="ARBA" id="ARBA00023136"/>
    </source>
</evidence>
<comment type="similarity">
    <text evidence="7">Belongs to the binding-protein-dependent transport system permease family.</text>
</comment>
<dbReference type="RefSeq" id="WP_207861521.1">
    <property type="nucleotide sequence ID" value="NZ_JAFREP010000025.1"/>
</dbReference>
<keyword evidence="2 7" id="KW-0813">Transport</keyword>
<dbReference type="InterPro" id="IPR050366">
    <property type="entry name" value="BP-dependent_transpt_permease"/>
</dbReference>
<dbReference type="EMBL" id="JAFREP010000025">
    <property type="protein sequence ID" value="MBO1321547.1"/>
    <property type="molecule type" value="Genomic_DNA"/>
</dbReference>
<evidence type="ECO:0000256" key="4">
    <source>
        <dbReference type="ARBA" id="ARBA00022692"/>
    </source>
</evidence>
<gene>
    <name evidence="10" type="ORF">J3U88_23925</name>
</gene>
<evidence type="ECO:0000256" key="8">
    <source>
        <dbReference type="SAM" id="SignalP"/>
    </source>
</evidence>
<evidence type="ECO:0000259" key="9">
    <source>
        <dbReference type="PROSITE" id="PS50928"/>
    </source>
</evidence>
<evidence type="ECO:0000313" key="10">
    <source>
        <dbReference type="EMBL" id="MBO1321547.1"/>
    </source>
</evidence>
<feature type="transmembrane region" description="Helical" evidence="7">
    <location>
        <begin position="29"/>
        <end position="46"/>
    </location>
</feature>
<evidence type="ECO:0000313" key="11">
    <source>
        <dbReference type="Proteomes" id="UP000664417"/>
    </source>
</evidence>
<feature type="transmembrane region" description="Helical" evidence="7">
    <location>
        <begin position="269"/>
        <end position="286"/>
    </location>
</feature>
<dbReference type="GO" id="GO:0005886">
    <property type="term" value="C:plasma membrane"/>
    <property type="evidence" value="ECO:0007669"/>
    <property type="project" value="UniProtKB-SubCell"/>
</dbReference>
<evidence type="ECO:0000256" key="2">
    <source>
        <dbReference type="ARBA" id="ARBA00022448"/>
    </source>
</evidence>
<proteinExistence type="inferred from homology"/>
<dbReference type="PANTHER" id="PTHR43386">
    <property type="entry name" value="OLIGOPEPTIDE TRANSPORT SYSTEM PERMEASE PROTEIN APPC"/>
    <property type="match status" value="1"/>
</dbReference>
<dbReference type="Pfam" id="PF00528">
    <property type="entry name" value="BPD_transp_1"/>
    <property type="match status" value="1"/>
</dbReference>
<name>A0A8J7Q6P7_9BACT</name>
<reference evidence="10" key="1">
    <citation type="submission" date="2021-03" db="EMBL/GenBank/DDBJ databases">
        <authorList>
            <person name="Wang G."/>
        </authorList>
    </citation>
    <scope>NUCLEOTIDE SEQUENCE</scope>
    <source>
        <strain evidence="10">KCTC 12899</strain>
    </source>
</reference>
<dbReference type="GO" id="GO:0055085">
    <property type="term" value="P:transmembrane transport"/>
    <property type="evidence" value="ECO:0007669"/>
    <property type="project" value="InterPro"/>
</dbReference>
<sequence>MKRALFTPAAPVLGWSALAAAAHGYAATAWPLGILAIVTWVLAANARHRDRAALVFLAGVAFWPAAWHVYPPNQPIPPDAFAWLGTDTLGRDSWARLTEGFRRSSLIAVAAAAVATVIGFATACLLVFSPSGLQRVVRFGVQLFLSMPVFLLILPAVVFLPSGPVTLVLAMGCLLWPEPARLAEQQLERLAVAPFVTAARMRGETTWAVFRFELLPHLRRLLWTCMLLNTLNAVLLESILSYLGLGLPLGTPSLGGMFELAVRQMDRQPALLTAVFTLLLAEITLIRRLGGNEKTHHANTRT</sequence>
<organism evidence="10 11">
    <name type="scientific">Acanthopleuribacter pedis</name>
    <dbReference type="NCBI Taxonomy" id="442870"/>
    <lineage>
        <taxon>Bacteria</taxon>
        <taxon>Pseudomonadati</taxon>
        <taxon>Acidobacteriota</taxon>
        <taxon>Holophagae</taxon>
        <taxon>Acanthopleuribacterales</taxon>
        <taxon>Acanthopleuribacteraceae</taxon>
        <taxon>Acanthopleuribacter</taxon>
    </lineage>
</organism>
<evidence type="ECO:0000256" key="5">
    <source>
        <dbReference type="ARBA" id="ARBA00022989"/>
    </source>
</evidence>
<dbReference type="SUPFAM" id="SSF161098">
    <property type="entry name" value="MetI-like"/>
    <property type="match status" value="1"/>
</dbReference>
<dbReference type="AlphaFoldDB" id="A0A8J7Q6P7"/>
<feature type="chain" id="PRO_5035199284" evidence="8">
    <location>
        <begin position="22"/>
        <end position="302"/>
    </location>
</feature>
<comment type="caution">
    <text evidence="10">The sequence shown here is derived from an EMBL/GenBank/DDBJ whole genome shotgun (WGS) entry which is preliminary data.</text>
</comment>
<dbReference type="InterPro" id="IPR000515">
    <property type="entry name" value="MetI-like"/>
</dbReference>
<protein>
    <submittedName>
        <fullName evidence="10">ABC transporter permease</fullName>
    </submittedName>
</protein>
<keyword evidence="5 7" id="KW-1133">Transmembrane helix</keyword>
<feature type="transmembrane region" description="Helical" evidence="7">
    <location>
        <begin position="106"/>
        <end position="129"/>
    </location>
</feature>
<keyword evidence="8" id="KW-0732">Signal</keyword>
<evidence type="ECO:0000256" key="1">
    <source>
        <dbReference type="ARBA" id="ARBA00004651"/>
    </source>
</evidence>
<dbReference type="InterPro" id="IPR035906">
    <property type="entry name" value="MetI-like_sf"/>
</dbReference>
<feature type="domain" description="ABC transmembrane type-1" evidence="9">
    <location>
        <begin position="101"/>
        <end position="290"/>
    </location>
</feature>
<dbReference type="PROSITE" id="PS50928">
    <property type="entry name" value="ABC_TM1"/>
    <property type="match status" value="1"/>
</dbReference>
<dbReference type="CDD" id="cd06261">
    <property type="entry name" value="TM_PBP2"/>
    <property type="match status" value="1"/>
</dbReference>
<dbReference type="Proteomes" id="UP000664417">
    <property type="component" value="Unassembled WGS sequence"/>
</dbReference>
<dbReference type="Gene3D" id="1.10.3720.10">
    <property type="entry name" value="MetI-like"/>
    <property type="match status" value="1"/>
</dbReference>
<evidence type="ECO:0000256" key="7">
    <source>
        <dbReference type="RuleBase" id="RU363032"/>
    </source>
</evidence>
<feature type="transmembrane region" description="Helical" evidence="7">
    <location>
        <begin position="221"/>
        <end position="249"/>
    </location>
</feature>